<gene>
    <name evidence="2" type="ORF">Anapl_08965</name>
</gene>
<dbReference type="EMBL" id="KB742633">
    <property type="protein sequence ID" value="EOB06150.1"/>
    <property type="molecule type" value="Genomic_DNA"/>
</dbReference>
<feature type="chain" id="PRO_5004344927" evidence="1">
    <location>
        <begin position="26"/>
        <end position="300"/>
    </location>
</feature>
<dbReference type="Proteomes" id="UP000296049">
    <property type="component" value="Unassembled WGS sequence"/>
</dbReference>
<keyword evidence="3" id="KW-1185">Reference proteome</keyword>
<name>R0LWI6_ANAPL</name>
<evidence type="ECO:0000313" key="3">
    <source>
        <dbReference type="Proteomes" id="UP000296049"/>
    </source>
</evidence>
<dbReference type="AlphaFoldDB" id="R0LWI6"/>
<organism evidence="2 3">
    <name type="scientific">Anas platyrhynchos</name>
    <name type="common">Mallard</name>
    <name type="synonym">Anas boschas</name>
    <dbReference type="NCBI Taxonomy" id="8839"/>
    <lineage>
        <taxon>Eukaryota</taxon>
        <taxon>Metazoa</taxon>
        <taxon>Chordata</taxon>
        <taxon>Craniata</taxon>
        <taxon>Vertebrata</taxon>
        <taxon>Euteleostomi</taxon>
        <taxon>Archelosauria</taxon>
        <taxon>Archosauria</taxon>
        <taxon>Dinosauria</taxon>
        <taxon>Saurischia</taxon>
        <taxon>Theropoda</taxon>
        <taxon>Coelurosauria</taxon>
        <taxon>Aves</taxon>
        <taxon>Neognathae</taxon>
        <taxon>Galloanserae</taxon>
        <taxon>Anseriformes</taxon>
        <taxon>Anatidae</taxon>
        <taxon>Anatinae</taxon>
        <taxon>Anas</taxon>
    </lineage>
</organism>
<feature type="signal peptide" evidence="1">
    <location>
        <begin position="1"/>
        <end position="25"/>
    </location>
</feature>
<accession>R0LWI6</accession>
<evidence type="ECO:0000313" key="2">
    <source>
        <dbReference type="EMBL" id="EOB06150.1"/>
    </source>
</evidence>
<protein>
    <submittedName>
        <fullName evidence="2">Uncharacterized protein</fullName>
    </submittedName>
</protein>
<sequence length="300" mass="33123">MPILAQSLLQTLLIAVSALPQMSWGALVRASRVRALPECWWTASLPPETECRRCFTARFAHSCLRKRSNGKFVNRRPDLEGLKHGYGVTAGTGMRPRYLETKGSSCQEKNQKLFCKFTFLEILHRVRTLLEKDPDTPHSLSPISVPWMYRETVRAQGETSTKRLLQVASNTPQSPLRRQAGSWGALSAAAPKSLHVAPKPPTCPMALVPSPALDDNTVPSPTHGPWEQLPDISSFQIHQCFYTCRPAVVIICSAAGMRDVIGFLPPLEPCTMQFVHLSSGSWLGSASRESFTDKEGGEPC</sequence>
<reference evidence="3" key="1">
    <citation type="journal article" date="2013" name="Nat. Genet.">
        <title>The duck genome and transcriptome provide insight into an avian influenza virus reservoir species.</title>
        <authorList>
            <person name="Huang Y."/>
            <person name="Li Y."/>
            <person name="Burt D.W."/>
            <person name="Chen H."/>
            <person name="Zhang Y."/>
            <person name="Qian W."/>
            <person name="Kim H."/>
            <person name="Gan S."/>
            <person name="Zhao Y."/>
            <person name="Li J."/>
            <person name="Yi K."/>
            <person name="Feng H."/>
            <person name="Zhu P."/>
            <person name="Li B."/>
            <person name="Liu Q."/>
            <person name="Fairley S."/>
            <person name="Magor K.E."/>
            <person name="Du Z."/>
            <person name="Hu X."/>
            <person name="Goodman L."/>
            <person name="Tafer H."/>
            <person name="Vignal A."/>
            <person name="Lee T."/>
            <person name="Kim K.W."/>
            <person name="Sheng Z."/>
            <person name="An Y."/>
            <person name="Searle S."/>
            <person name="Herrero J."/>
            <person name="Groenen M.A."/>
            <person name="Crooijmans R.P."/>
            <person name="Faraut T."/>
            <person name="Cai Q."/>
            <person name="Webster R.G."/>
            <person name="Aldridge J.R."/>
            <person name="Warren W.C."/>
            <person name="Bartschat S."/>
            <person name="Kehr S."/>
            <person name="Marz M."/>
            <person name="Stadler P.F."/>
            <person name="Smith J."/>
            <person name="Kraus R.H."/>
            <person name="Zhao Y."/>
            <person name="Ren L."/>
            <person name="Fei J."/>
            <person name="Morisson M."/>
            <person name="Kaiser P."/>
            <person name="Griffin D.K."/>
            <person name="Rao M."/>
            <person name="Pitel F."/>
            <person name="Wang J."/>
            <person name="Li N."/>
        </authorList>
    </citation>
    <scope>NUCLEOTIDE SEQUENCE [LARGE SCALE GENOMIC DNA]</scope>
</reference>
<evidence type="ECO:0000256" key="1">
    <source>
        <dbReference type="SAM" id="SignalP"/>
    </source>
</evidence>
<keyword evidence="1" id="KW-0732">Signal</keyword>
<proteinExistence type="predicted"/>